<dbReference type="Proteomes" id="UP001274830">
    <property type="component" value="Unassembled WGS sequence"/>
</dbReference>
<keyword evidence="4" id="KW-1185">Reference proteome</keyword>
<sequence>MDFARIAAVFLRSSKDDSRRNGKGQDADDKSLVLLSSVNAFRESPGLFLYQTSKHAIQGLLRSSRKPLWERDGIRVNAVNPGVTDTPMAHHIAVKFQAAGLYSQSAESVAKVIVGLIVDVTMVGKSIYIEGGDGWEFEDSFIQQQPAWLGEEPTRRMRVNTEAVQRGALLEK</sequence>
<dbReference type="EMBL" id="JAUTXT010000009">
    <property type="protein sequence ID" value="KAK3676619.1"/>
    <property type="molecule type" value="Genomic_DNA"/>
</dbReference>
<dbReference type="GO" id="GO:0016616">
    <property type="term" value="F:oxidoreductase activity, acting on the CH-OH group of donors, NAD or NADP as acceptor"/>
    <property type="evidence" value="ECO:0007669"/>
    <property type="project" value="TreeGrafter"/>
</dbReference>
<dbReference type="PANTHER" id="PTHR44229">
    <property type="entry name" value="15-HYDROXYPROSTAGLANDIN DEHYDROGENASE [NAD(+)]"/>
    <property type="match status" value="1"/>
</dbReference>
<accession>A0AAE0WRD1</accession>
<dbReference type="SUPFAM" id="SSF51735">
    <property type="entry name" value="NAD(P)-binding Rossmann-fold domains"/>
    <property type="match status" value="1"/>
</dbReference>
<protein>
    <submittedName>
        <fullName evidence="3">Uncharacterized protein</fullName>
    </submittedName>
</protein>
<dbReference type="GO" id="GO:0005737">
    <property type="term" value="C:cytoplasm"/>
    <property type="evidence" value="ECO:0007669"/>
    <property type="project" value="TreeGrafter"/>
</dbReference>
<evidence type="ECO:0000256" key="1">
    <source>
        <dbReference type="ARBA" id="ARBA00006484"/>
    </source>
</evidence>
<organism evidence="3 4">
    <name type="scientific">Recurvomyces mirabilis</name>
    <dbReference type="NCBI Taxonomy" id="574656"/>
    <lineage>
        <taxon>Eukaryota</taxon>
        <taxon>Fungi</taxon>
        <taxon>Dikarya</taxon>
        <taxon>Ascomycota</taxon>
        <taxon>Pezizomycotina</taxon>
        <taxon>Dothideomycetes</taxon>
        <taxon>Dothideomycetidae</taxon>
        <taxon>Mycosphaerellales</taxon>
        <taxon>Teratosphaeriaceae</taxon>
        <taxon>Recurvomyces</taxon>
    </lineage>
</organism>
<comment type="caution">
    <text evidence="3">The sequence shown here is derived from an EMBL/GenBank/DDBJ whole genome shotgun (WGS) entry which is preliminary data.</text>
</comment>
<dbReference type="AlphaFoldDB" id="A0AAE0WRD1"/>
<name>A0AAE0WRD1_9PEZI</name>
<dbReference type="Pfam" id="PF00106">
    <property type="entry name" value="adh_short"/>
    <property type="match status" value="1"/>
</dbReference>
<evidence type="ECO:0000313" key="4">
    <source>
        <dbReference type="Proteomes" id="UP001274830"/>
    </source>
</evidence>
<evidence type="ECO:0000313" key="3">
    <source>
        <dbReference type="EMBL" id="KAK3676619.1"/>
    </source>
</evidence>
<reference evidence="3" key="1">
    <citation type="submission" date="2023-07" db="EMBL/GenBank/DDBJ databases">
        <title>Black Yeasts Isolated from many extreme environments.</title>
        <authorList>
            <person name="Coleine C."/>
            <person name="Stajich J.E."/>
            <person name="Selbmann L."/>
        </authorList>
    </citation>
    <scope>NUCLEOTIDE SEQUENCE</scope>
    <source>
        <strain evidence="3">CCFEE 5485</strain>
    </source>
</reference>
<evidence type="ECO:0000256" key="2">
    <source>
        <dbReference type="ARBA" id="ARBA00023002"/>
    </source>
</evidence>
<comment type="similarity">
    <text evidence="1">Belongs to the short-chain dehydrogenases/reductases (SDR) family.</text>
</comment>
<proteinExistence type="inferred from homology"/>
<gene>
    <name evidence="3" type="ORF">LTR78_003393</name>
</gene>
<dbReference type="InterPro" id="IPR036291">
    <property type="entry name" value="NAD(P)-bd_dom_sf"/>
</dbReference>
<dbReference type="InterPro" id="IPR002347">
    <property type="entry name" value="SDR_fam"/>
</dbReference>
<dbReference type="PANTHER" id="PTHR44229:SF4">
    <property type="entry name" value="15-HYDROXYPROSTAGLANDIN DEHYDROGENASE [NAD(+)]"/>
    <property type="match status" value="1"/>
</dbReference>
<dbReference type="PRINTS" id="PR00081">
    <property type="entry name" value="GDHRDH"/>
</dbReference>
<keyword evidence="2" id="KW-0560">Oxidoreductase</keyword>
<dbReference type="Gene3D" id="3.40.50.720">
    <property type="entry name" value="NAD(P)-binding Rossmann-like Domain"/>
    <property type="match status" value="1"/>
</dbReference>